<feature type="transmembrane region" description="Helical" evidence="6">
    <location>
        <begin position="290"/>
        <end position="315"/>
    </location>
</feature>
<accession>A0ABY0RD24</accession>
<evidence type="ECO:0000256" key="1">
    <source>
        <dbReference type="ARBA" id="ARBA00004651"/>
    </source>
</evidence>
<feature type="transmembrane region" description="Helical" evidence="6">
    <location>
        <begin position="336"/>
        <end position="360"/>
    </location>
</feature>
<feature type="transmembrane region" description="Helical" evidence="6">
    <location>
        <begin position="366"/>
        <end position="393"/>
    </location>
</feature>
<feature type="transmembrane region" description="Helical" evidence="6">
    <location>
        <begin position="96"/>
        <end position="119"/>
    </location>
</feature>
<evidence type="ECO:0000256" key="5">
    <source>
        <dbReference type="ARBA" id="ARBA00023136"/>
    </source>
</evidence>
<dbReference type="Pfam" id="PF13520">
    <property type="entry name" value="AA_permease_2"/>
    <property type="match status" value="1"/>
</dbReference>
<keyword evidence="8" id="KW-1185">Reference proteome</keyword>
<feature type="transmembrane region" description="Helical" evidence="6">
    <location>
        <begin position="436"/>
        <end position="453"/>
    </location>
</feature>
<evidence type="ECO:0000256" key="3">
    <source>
        <dbReference type="ARBA" id="ARBA00022692"/>
    </source>
</evidence>
<keyword evidence="4 6" id="KW-1133">Transmembrane helix</keyword>
<dbReference type="Proteomes" id="UP000181903">
    <property type="component" value="Chromosome I"/>
</dbReference>
<sequence>MQNRDQKNNLKTNSLGVSDIVFFVVAAAAPLGATLGGSPAVFAIGGSSAPGLYLCASVILMLFAIGFAAMSRYVVSAGGFAELVKVGIGSTVGHAASGIAILAYICMLAGIYGAFSAFNSDLVKNYTGVEFTWQLSALLAIVVVGLFGYMDVNISAKVLGVLMILEVLILVIFDIAVLIQADPAAMNVANFIPKDLSAPGLGVAMMFAFACFVGFESTTIYGEEAKNPHTTIPLATYIAIALIGVFYTLTTWCLGIAYSGSDIQAAATGDVVNFVFNMNTKFVGLWSTQIMQVLAVTSLFAVLLSFHNALCRYLFSLARSNFLFNALSRVHPKNSSPYVASLTLSVITFLILSVFMLIGADPIVNLYMWMVAVGTLAILVLQSMGAIAVIAYFKKTKQGFLWQGLIAPLLGGAGLIFVVMLALTNFHELTGSTSDWVGFLPWLVPIAAAVGIINGKCKSANYTANENPASA</sequence>
<evidence type="ECO:0000313" key="8">
    <source>
        <dbReference type="Proteomes" id="UP000181903"/>
    </source>
</evidence>
<keyword evidence="2" id="KW-1003">Cell membrane</keyword>
<comment type="subcellular location">
    <subcellularLocation>
        <location evidence="1">Cell membrane</location>
        <topology evidence="1">Multi-pass membrane protein</topology>
    </subcellularLocation>
</comment>
<dbReference type="InterPro" id="IPR050367">
    <property type="entry name" value="APC_superfamily"/>
</dbReference>
<dbReference type="Gene3D" id="1.20.1740.10">
    <property type="entry name" value="Amino acid/polyamine transporter I"/>
    <property type="match status" value="1"/>
</dbReference>
<feature type="transmembrane region" description="Helical" evidence="6">
    <location>
        <begin position="234"/>
        <end position="258"/>
    </location>
</feature>
<dbReference type="RefSeq" id="WP_069665422.1">
    <property type="nucleotide sequence ID" value="NZ_JYLI01000026.1"/>
</dbReference>
<dbReference type="EMBL" id="LT629706">
    <property type="protein sequence ID" value="SDN69078.1"/>
    <property type="molecule type" value="Genomic_DNA"/>
</dbReference>
<feature type="transmembrane region" description="Helical" evidence="6">
    <location>
        <begin position="405"/>
        <end position="424"/>
    </location>
</feature>
<feature type="transmembrane region" description="Helical" evidence="6">
    <location>
        <begin position="20"/>
        <end position="45"/>
    </location>
</feature>
<protein>
    <submittedName>
        <fullName evidence="7">Amino acid transporter</fullName>
    </submittedName>
</protein>
<feature type="transmembrane region" description="Helical" evidence="6">
    <location>
        <begin position="51"/>
        <end position="75"/>
    </location>
</feature>
<keyword evidence="3 6" id="KW-0812">Transmembrane</keyword>
<feature type="transmembrane region" description="Helical" evidence="6">
    <location>
        <begin position="161"/>
        <end position="181"/>
    </location>
</feature>
<organism evidence="7 8">
    <name type="scientific">Pseudomonas poae</name>
    <dbReference type="NCBI Taxonomy" id="200451"/>
    <lineage>
        <taxon>Bacteria</taxon>
        <taxon>Pseudomonadati</taxon>
        <taxon>Pseudomonadota</taxon>
        <taxon>Gammaproteobacteria</taxon>
        <taxon>Pseudomonadales</taxon>
        <taxon>Pseudomonadaceae</taxon>
        <taxon>Pseudomonas</taxon>
    </lineage>
</organism>
<dbReference type="PANTHER" id="PTHR42770">
    <property type="entry name" value="AMINO ACID TRANSPORTER-RELATED"/>
    <property type="match status" value="1"/>
</dbReference>
<feature type="transmembrane region" description="Helical" evidence="6">
    <location>
        <begin position="131"/>
        <end position="149"/>
    </location>
</feature>
<evidence type="ECO:0000256" key="4">
    <source>
        <dbReference type="ARBA" id="ARBA00022989"/>
    </source>
</evidence>
<reference evidence="7 8" key="1">
    <citation type="submission" date="2016-10" db="EMBL/GenBank/DDBJ databases">
        <authorList>
            <person name="Varghese N."/>
            <person name="Submissions S."/>
        </authorList>
    </citation>
    <scope>NUCLEOTIDE SEQUENCE [LARGE SCALE GENOMIC DNA]</scope>
    <source>
        <strain evidence="7 8">BS2776</strain>
    </source>
</reference>
<dbReference type="PIRSF" id="PIRSF006060">
    <property type="entry name" value="AA_transporter"/>
    <property type="match status" value="1"/>
</dbReference>
<dbReference type="InterPro" id="IPR002293">
    <property type="entry name" value="AA/rel_permease1"/>
</dbReference>
<keyword evidence="5 6" id="KW-0472">Membrane</keyword>
<dbReference type="PANTHER" id="PTHR42770:SF16">
    <property type="entry name" value="AMINO ACID PERMEASE"/>
    <property type="match status" value="1"/>
</dbReference>
<evidence type="ECO:0000256" key="2">
    <source>
        <dbReference type="ARBA" id="ARBA00022475"/>
    </source>
</evidence>
<evidence type="ECO:0000313" key="7">
    <source>
        <dbReference type="EMBL" id="SDN69078.1"/>
    </source>
</evidence>
<gene>
    <name evidence="7" type="ORF">SAMN04490208_1143</name>
</gene>
<feature type="transmembrane region" description="Helical" evidence="6">
    <location>
        <begin position="201"/>
        <end position="222"/>
    </location>
</feature>
<name>A0ABY0RD24_9PSED</name>
<proteinExistence type="predicted"/>
<evidence type="ECO:0000256" key="6">
    <source>
        <dbReference type="SAM" id="Phobius"/>
    </source>
</evidence>